<protein>
    <submittedName>
        <fullName evidence="2">Uncharacterized protein</fullName>
    </submittedName>
</protein>
<feature type="region of interest" description="Disordered" evidence="1">
    <location>
        <begin position="130"/>
        <end position="228"/>
    </location>
</feature>
<evidence type="ECO:0000313" key="3">
    <source>
        <dbReference type="Proteomes" id="UP001152622"/>
    </source>
</evidence>
<evidence type="ECO:0000313" key="2">
    <source>
        <dbReference type="EMBL" id="KAJ8356048.1"/>
    </source>
</evidence>
<sequence length="228" mass="24873">MAHFDGHQTETLLNEGQKVTPGTRRGWRGVKRRVFAAVQPRDASPLETKALARVSDVLKLSLTPCRRVHFGFGFGFKLTFVCIKVRREESGAGPYPPYPRTPLGSLTSPGDPPPRAHSLLAESYVLFKPRLGGGRNDHRRGRERRRSRGERSTPRPLSWPSRSAPLIKRDVSEFGPEQSGKVTLGWSPPPPSAFRARSGGSGPVSSSSKLRESKVASSQSAGKGGEPD</sequence>
<gene>
    <name evidence="2" type="ORF">SKAU_G00188420</name>
</gene>
<feature type="region of interest" description="Disordered" evidence="1">
    <location>
        <begin position="91"/>
        <end position="117"/>
    </location>
</feature>
<proteinExistence type="predicted"/>
<feature type="region of interest" description="Disordered" evidence="1">
    <location>
        <begin position="1"/>
        <end position="24"/>
    </location>
</feature>
<comment type="caution">
    <text evidence="2">The sequence shown here is derived from an EMBL/GenBank/DDBJ whole genome shotgun (WGS) entry which is preliminary data.</text>
</comment>
<keyword evidence="3" id="KW-1185">Reference proteome</keyword>
<evidence type="ECO:0000256" key="1">
    <source>
        <dbReference type="SAM" id="MobiDB-lite"/>
    </source>
</evidence>
<dbReference type="AlphaFoldDB" id="A0A9Q1IX01"/>
<dbReference type="EMBL" id="JAINUF010000006">
    <property type="protein sequence ID" value="KAJ8356048.1"/>
    <property type="molecule type" value="Genomic_DNA"/>
</dbReference>
<organism evidence="2 3">
    <name type="scientific">Synaphobranchus kaupii</name>
    <name type="common">Kaup's arrowtooth eel</name>
    <dbReference type="NCBI Taxonomy" id="118154"/>
    <lineage>
        <taxon>Eukaryota</taxon>
        <taxon>Metazoa</taxon>
        <taxon>Chordata</taxon>
        <taxon>Craniata</taxon>
        <taxon>Vertebrata</taxon>
        <taxon>Euteleostomi</taxon>
        <taxon>Actinopterygii</taxon>
        <taxon>Neopterygii</taxon>
        <taxon>Teleostei</taxon>
        <taxon>Anguilliformes</taxon>
        <taxon>Synaphobranchidae</taxon>
        <taxon>Synaphobranchus</taxon>
    </lineage>
</organism>
<name>A0A9Q1IX01_SYNKA</name>
<dbReference type="Proteomes" id="UP001152622">
    <property type="component" value="Chromosome 6"/>
</dbReference>
<reference evidence="2" key="1">
    <citation type="journal article" date="2023" name="Science">
        <title>Genome structures resolve the early diversification of teleost fishes.</title>
        <authorList>
            <person name="Parey E."/>
            <person name="Louis A."/>
            <person name="Montfort J."/>
            <person name="Bouchez O."/>
            <person name="Roques C."/>
            <person name="Iampietro C."/>
            <person name="Lluch J."/>
            <person name="Castinel A."/>
            <person name="Donnadieu C."/>
            <person name="Desvignes T."/>
            <person name="Floi Bucao C."/>
            <person name="Jouanno E."/>
            <person name="Wen M."/>
            <person name="Mejri S."/>
            <person name="Dirks R."/>
            <person name="Jansen H."/>
            <person name="Henkel C."/>
            <person name="Chen W.J."/>
            <person name="Zahm M."/>
            <person name="Cabau C."/>
            <person name="Klopp C."/>
            <person name="Thompson A.W."/>
            <person name="Robinson-Rechavi M."/>
            <person name="Braasch I."/>
            <person name="Lecointre G."/>
            <person name="Bobe J."/>
            <person name="Postlethwait J.H."/>
            <person name="Berthelot C."/>
            <person name="Roest Crollius H."/>
            <person name="Guiguen Y."/>
        </authorList>
    </citation>
    <scope>NUCLEOTIDE SEQUENCE</scope>
    <source>
        <strain evidence="2">WJC10195</strain>
    </source>
</reference>
<accession>A0A9Q1IX01</accession>
<feature type="compositionally biased region" description="Basic residues" evidence="1">
    <location>
        <begin position="137"/>
        <end position="148"/>
    </location>
</feature>